<sequence>MTNAVVIDIKLDLPTGTIPPTQADQSLPAATSYTYPIASSSSSSSSSTAKPSNAEYYGAVRAAVAAAKEDMGAKLTAWRDAVGEGEKEKETRVVGVKKGKKVDEDMDDDEENEDDDE</sequence>
<feature type="region of interest" description="Disordered" evidence="1">
    <location>
        <begin position="80"/>
        <end position="117"/>
    </location>
</feature>
<reference evidence="2 3" key="1">
    <citation type="journal article" date="2016" name="Mol. Biol. Evol.">
        <title>Comparative Genomics of Early-Diverging Mushroom-Forming Fungi Provides Insights into the Origins of Lignocellulose Decay Capabilities.</title>
        <authorList>
            <person name="Nagy L.G."/>
            <person name="Riley R."/>
            <person name="Tritt A."/>
            <person name="Adam C."/>
            <person name="Daum C."/>
            <person name="Floudas D."/>
            <person name="Sun H."/>
            <person name="Yadav J.S."/>
            <person name="Pangilinan J."/>
            <person name="Larsson K.H."/>
            <person name="Matsuura K."/>
            <person name="Barry K."/>
            <person name="Labutti K."/>
            <person name="Kuo R."/>
            <person name="Ohm R.A."/>
            <person name="Bhattacharya S.S."/>
            <person name="Shirouzu T."/>
            <person name="Yoshinaga Y."/>
            <person name="Martin F.M."/>
            <person name="Grigoriev I.V."/>
            <person name="Hibbett D.S."/>
        </authorList>
    </citation>
    <scope>NUCLEOTIDE SEQUENCE [LARGE SCALE GENOMIC DNA]</scope>
    <source>
        <strain evidence="2 3">HHB12733</strain>
    </source>
</reference>
<dbReference type="Proteomes" id="UP000076842">
    <property type="component" value="Unassembled WGS sequence"/>
</dbReference>
<gene>
    <name evidence="2" type="ORF">CALCODRAFT_482474</name>
</gene>
<accession>A0A165GRH8</accession>
<proteinExistence type="predicted"/>
<name>A0A165GRH8_9BASI</name>
<feature type="compositionally biased region" description="Basic and acidic residues" evidence="1">
    <location>
        <begin position="81"/>
        <end position="92"/>
    </location>
</feature>
<evidence type="ECO:0000256" key="1">
    <source>
        <dbReference type="SAM" id="MobiDB-lite"/>
    </source>
</evidence>
<evidence type="ECO:0000313" key="2">
    <source>
        <dbReference type="EMBL" id="KZT58382.1"/>
    </source>
</evidence>
<organism evidence="2 3">
    <name type="scientific">Calocera cornea HHB12733</name>
    <dbReference type="NCBI Taxonomy" id="1353952"/>
    <lineage>
        <taxon>Eukaryota</taxon>
        <taxon>Fungi</taxon>
        <taxon>Dikarya</taxon>
        <taxon>Basidiomycota</taxon>
        <taxon>Agaricomycotina</taxon>
        <taxon>Dacrymycetes</taxon>
        <taxon>Dacrymycetales</taxon>
        <taxon>Dacrymycetaceae</taxon>
        <taxon>Calocera</taxon>
    </lineage>
</organism>
<protein>
    <recommendedName>
        <fullName evidence="4">EKC/KEOPS complex subunit GON7</fullName>
    </recommendedName>
</protein>
<feature type="compositionally biased region" description="Acidic residues" evidence="1">
    <location>
        <begin position="104"/>
        <end position="117"/>
    </location>
</feature>
<keyword evidence="3" id="KW-1185">Reference proteome</keyword>
<evidence type="ECO:0000313" key="3">
    <source>
        <dbReference type="Proteomes" id="UP000076842"/>
    </source>
</evidence>
<dbReference type="EMBL" id="KV423952">
    <property type="protein sequence ID" value="KZT58382.1"/>
    <property type="molecule type" value="Genomic_DNA"/>
</dbReference>
<dbReference type="AlphaFoldDB" id="A0A165GRH8"/>
<dbReference type="InParanoid" id="A0A165GRH8"/>
<evidence type="ECO:0008006" key="4">
    <source>
        <dbReference type="Google" id="ProtNLM"/>
    </source>
</evidence>
<dbReference type="OrthoDB" id="2553859at2759"/>